<dbReference type="OrthoDB" id="9539181at2759"/>
<gene>
    <name evidence="3" type="primary">PRR20G</name>
</gene>
<dbReference type="GeneTree" id="ENSGT00390000001542"/>
<comment type="similarity">
    <text evidence="1">Belongs to the PRR20 family.</text>
</comment>
<dbReference type="KEGG" id="rbb:108537487"/>
<protein>
    <submittedName>
        <fullName evidence="3">Proline rich 20G</fullName>
    </submittedName>
</protein>
<dbReference type="Proteomes" id="UP000233180">
    <property type="component" value="Unassembled WGS sequence"/>
</dbReference>
<evidence type="ECO:0000313" key="3">
    <source>
        <dbReference type="Ensembl" id="ENSRBIP00000023900.1"/>
    </source>
</evidence>
<proteinExistence type="inferred from homology"/>
<dbReference type="PANTHER" id="PTHR38819">
    <property type="entry name" value="PROLINE-RICH PROTEIN 20A-RELATED"/>
    <property type="match status" value="1"/>
</dbReference>
<accession>A0A2K6LK26</accession>
<reference evidence="3" key="3">
    <citation type="submission" date="2025-09" db="UniProtKB">
        <authorList>
            <consortium name="Ensembl"/>
        </authorList>
    </citation>
    <scope>IDENTIFICATION</scope>
</reference>
<dbReference type="InterPro" id="IPR031439">
    <property type="entry name" value="PRR20"/>
</dbReference>
<dbReference type="Pfam" id="PF15708">
    <property type="entry name" value="PRR20"/>
    <property type="match status" value="1"/>
</dbReference>
<dbReference type="AlphaFoldDB" id="A0A2K6LK26"/>
<dbReference type="PANTHER" id="PTHR38819:SF1">
    <property type="entry name" value="PROLINE-RICH PROTEIN 20G"/>
    <property type="match status" value="1"/>
</dbReference>
<feature type="region of interest" description="Disordered" evidence="2">
    <location>
        <begin position="137"/>
        <end position="160"/>
    </location>
</feature>
<sequence length="209" mass="22428">MEEPRRSKRLRSMAPNQASGGPPTEPGCSGVDHEDPIEPVQLAKPTAYVKPMRWEPPARAELARPAGRGWRRGGSWRAGRGRGSGVVLRRVPGRREGPDVYLHLNYHGEPGHQGEPEAGQNPAFSFTEAAPMPGIVQEGPGPHAAQPEVGFQEPPPAPGPAAVARQPILALYPCIGFRPLGGSAFLRIMQTSSGTYVHEVPVYLAHTAH</sequence>
<evidence type="ECO:0000313" key="4">
    <source>
        <dbReference type="Proteomes" id="UP000233180"/>
    </source>
</evidence>
<keyword evidence="4" id="KW-1185">Reference proteome</keyword>
<name>A0A2K6LK26_RHIBE</name>
<evidence type="ECO:0000256" key="2">
    <source>
        <dbReference type="SAM" id="MobiDB-lite"/>
    </source>
</evidence>
<feature type="compositionally biased region" description="Basic residues" evidence="2">
    <location>
        <begin position="1"/>
        <end position="11"/>
    </location>
</feature>
<organism evidence="3 4">
    <name type="scientific">Rhinopithecus bieti</name>
    <name type="common">Black snub-nosed monkey</name>
    <name type="synonym">Pygathrix bieti</name>
    <dbReference type="NCBI Taxonomy" id="61621"/>
    <lineage>
        <taxon>Eukaryota</taxon>
        <taxon>Metazoa</taxon>
        <taxon>Chordata</taxon>
        <taxon>Craniata</taxon>
        <taxon>Vertebrata</taxon>
        <taxon>Euteleostomi</taxon>
        <taxon>Mammalia</taxon>
        <taxon>Eutheria</taxon>
        <taxon>Euarchontoglires</taxon>
        <taxon>Primates</taxon>
        <taxon>Haplorrhini</taxon>
        <taxon>Catarrhini</taxon>
        <taxon>Cercopithecidae</taxon>
        <taxon>Colobinae</taxon>
        <taxon>Rhinopithecus</taxon>
    </lineage>
</organism>
<dbReference type="Ensembl" id="ENSRBIT00000047798.1">
    <property type="protein sequence ID" value="ENSRBIP00000023900.1"/>
    <property type="gene ID" value="ENSRBIG00000035864.1"/>
</dbReference>
<feature type="region of interest" description="Disordered" evidence="2">
    <location>
        <begin position="1"/>
        <end position="44"/>
    </location>
</feature>
<dbReference type="OMA" id="FTEAAPM"/>
<evidence type="ECO:0000256" key="1">
    <source>
        <dbReference type="ARBA" id="ARBA00005946"/>
    </source>
</evidence>
<reference evidence="3 4" key="1">
    <citation type="submission" date="2016-06" db="EMBL/GenBank/DDBJ databases">
        <title>Genome of Rhinopithecus bieti.</title>
        <authorList>
            <person name="Wu"/>
            <person name="C.-I. and Zhang"/>
            <person name="Y."/>
        </authorList>
    </citation>
    <scope>NUCLEOTIDE SEQUENCE</scope>
</reference>
<accession>A0AAJ7I3S5</accession>
<reference evidence="3" key="2">
    <citation type="submission" date="2025-08" db="UniProtKB">
        <authorList>
            <consortium name="Ensembl"/>
        </authorList>
    </citation>
    <scope>IDENTIFICATION</scope>
</reference>